<dbReference type="RefSeq" id="WP_034973687.1">
    <property type="nucleotide sequence ID" value="NZ_FOFI01000002.1"/>
</dbReference>
<sequence length="149" mass="17930">MKNLLAFFFLILISCKSEVNQYQNIKKNVQVKTGKWVEQDDYPNQKYVSIGKYKKGEKVGVWKVFLNGKIYQKDRFKDSITHTKFYYPNGKILKRGISKTIRDHKSIFWYYDGKWKFYEENGKFEYIKIYYKDSNKTDSINVKKGLNKN</sequence>
<evidence type="ECO:0000313" key="1">
    <source>
        <dbReference type="EMBL" id="KFC23708.1"/>
    </source>
</evidence>
<name>A0A085BML3_9FLAO</name>
<gene>
    <name evidence="1" type="ORF">IO89_03840</name>
</gene>
<evidence type="ECO:0000313" key="2">
    <source>
        <dbReference type="Proteomes" id="UP000028623"/>
    </source>
</evidence>
<keyword evidence="2" id="KW-1185">Reference proteome</keyword>
<proteinExistence type="predicted"/>
<comment type="caution">
    <text evidence="1">The sequence shown here is derived from an EMBL/GenBank/DDBJ whole genome shotgun (WGS) entry which is preliminary data.</text>
</comment>
<dbReference type="PROSITE" id="PS51257">
    <property type="entry name" value="PROKAR_LIPOPROTEIN"/>
    <property type="match status" value="1"/>
</dbReference>
<dbReference type="AlphaFoldDB" id="A0A085BML3"/>
<evidence type="ECO:0008006" key="3">
    <source>
        <dbReference type="Google" id="ProtNLM"/>
    </source>
</evidence>
<accession>A0A085BML3</accession>
<dbReference type="SUPFAM" id="SSF82185">
    <property type="entry name" value="Histone H3 K4-specific methyltransferase SET7/9 N-terminal domain"/>
    <property type="match status" value="1"/>
</dbReference>
<dbReference type="Proteomes" id="UP000028623">
    <property type="component" value="Unassembled WGS sequence"/>
</dbReference>
<reference evidence="1 2" key="1">
    <citation type="submission" date="2014-07" db="EMBL/GenBank/DDBJ databases">
        <title>Epilithonimonas lactis LMG 22401 Genome.</title>
        <authorList>
            <person name="Pipes S.E."/>
            <person name="Stropko S.J."/>
        </authorList>
    </citation>
    <scope>NUCLEOTIDE SEQUENCE [LARGE SCALE GENOMIC DNA]</scope>
    <source>
        <strain evidence="1 2">LMG 24401</strain>
    </source>
</reference>
<dbReference type="EMBL" id="JPLY01000001">
    <property type="protein sequence ID" value="KFC23708.1"/>
    <property type="molecule type" value="Genomic_DNA"/>
</dbReference>
<dbReference type="STRING" id="421072.SAMN04488097_1735"/>
<dbReference type="OrthoDB" id="8536728at2"/>
<dbReference type="eggNOG" id="ENOG5033E03">
    <property type="taxonomic scope" value="Bacteria"/>
</dbReference>
<protein>
    <recommendedName>
        <fullName evidence="3">MORN repeat variant</fullName>
    </recommendedName>
</protein>
<dbReference type="Gene3D" id="3.90.930.1">
    <property type="match status" value="1"/>
</dbReference>
<organism evidence="1 2">
    <name type="scientific">Epilithonimonas lactis</name>
    <dbReference type="NCBI Taxonomy" id="421072"/>
    <lineage>
        <taxon>Bacteria</taxon>
        <taxon>Pseudomonadati</taxon>
        <taxon>Bacteroidota</taxon>
        <taxon>Flavobacteriia</taxon>
        <taxon>Flavobacteriales</taxon>
        <taxon>Weeksellaceae</taxon>
        <taxon>Chryseobacterium group</taxon>
        <taxon>Epilithonimonas</taxon>
    </lineage>
</organism>